<comment type="similarity">
    <text evidence="2">Belongs to the glycosyltransferase 47 family.</text>
</comment>
<gene>
    <name evidence="9" type="ORF">RJ641_008062</name>
</gene>
<sequence length="469" mass="54459">MERRKHLGEPKLQTEDDTKTRKINSNQQQPRTCCLCILFFQIIFILFTYRSLFPSSCNGDSYYMAVTNRKCASGMFYVYNLPPEFNLKLIENCANLVPGKSLCDGVLNGGIGPEATGLEGVVPEDLAPAWYFTDQFTSEVIFHNRAMNHRCRTLDPEWASAFYIPFYARFALEKYLWVDSSATDRDSYGRMLMDWLKNQRYWKRSNGADHFITIGRITWDYRRGREDGWGSSFFTMPEMKNVTRLLIERNPWDAFEVGVPYPTGFHPTSESDVAKWQDYVRNRERTTLFCFVGGTRENIKNDFRSMLMSHCKNETDSCQVVDCTGNRCNNGTSTILNTFLNSDFCLQPRGDSLTRRSVFDCMVAGSIPVFFWNRTAYDQYEWHLPPDPASYSVFINNFKVMRKGTSIKKVLVSMSKEDIRRMREQVIEYIPKIVYAKPIEGLETVKDAFDVALDGVLRRFKGQNSRRLR</sequence>
<dbReference type="GO" id="GO:0000139">
    <property type="term" value="C:Golgi membrane"/>
    <property type="evidence" value="ECO:0007669"/>
    <property type="project" value="UniProtKB-SubCell"/>
</dbReference>
<evidence type="ECO:0000256" key="7">
    <source>
        <dbReference type="SAM" id="Phobius"/>
    </source>
</evidence>
<keyword evidence="3" id="KW-0808">Transferase</keyword>
<keyword evidence="3" id="KW-0328">Glycosyltransferase</keyword>
<dbReference type="GO" id="GO:0008378">
    <property type="term" value="F:galactosyltransferase activity"/>
    <property type="evidence" value="ECO:0007669"/>
    <property type="project" value="TreeGrafter"/>
</dbReference>
<comment type="caution">
    <text evidence="9">The sequence shown here is derived from an EMBL/GenBank/DDBJ whole genome shotgun (WGS) entry which is preliminary data.</text>
</comment>
<evidence type="ECO:0000313" key="10">
    <source>
        <dbReference type="Proteomes" id="UP001370490"/>
    </source>
</evidence>
<keyword evidence="7" id="KW-0472">Membrane</keyword>
<dbReference type="EMBL" id="JBAMMX010000015">
    <property type="protein sequence ID" value="KAK6926343.1"/>
    <property type="molecule type" value="Genomic_DNA"/>
</dbReference>
<dbReference type="InterPro" id="IPR040911">
    <property type="entry name" value="Exostosin_GT47"/>
</dbReference>
<protein>
    <submittedName>
        <fullName evidence="9">Exostosin, GT47 domain</fullName>
    </submittedName>
</protein>
<evidence type="ECO:0000259" key="8">
    <source>
        <dbReference type="Pfam" id="PF03016"/>
    </source>
</evidence>
<evidence type="ECO:0000256" key="1">
    <source>
        <dbReference type="ARBA" id="ARBA00004323"/>
    </source>
</evidence>
<evidence type="ECO:0000256" key="3">
    <source>
        <dbReference type="ARBA" id="ARBA00022676"/>
    </source>
</evidence>
<dbReference type="PANTHER" id="PTHR11062">
    <property type="entry name" value="EXOSTOSIN HEPARAN SULFATE GLYCOSYLTRANSFERASE -RELATED"/>
    <property type="match status" value="1"/>
</dbReference>
<dbReference type="InterPro" id="IPR004263">
    <property type="entry name" value="Exostosin"/>
</dbReference>
<evidence type="ECO:0000256" key="2">
    <source>
        <dbReference type="ARBA" id="ARBA00010271"/>
    </source>
</evidence>
<keyword evidence="5" id="KW-0333">Golgi apparatus</keyword>
<keyword evidence="10" id="KW-1185">Reference proteome</keyword>
<dbReference type="Proteomes" id="UP001370490">
    <property type="component" value="Unassembled WGS sequence"/>
</dbReference>
<accession>A0AAN8ZAF0</accession>
<feature type="region of interest" description="Disordered" evidence="6">
    <location>
        <begin position="1"/>
        <end position="23"/>
    </location>
</feature>
<feature type="transmembrane region" description="Helical" evidence="7">
    <location>
        <begin position="32"/>
        <end position="52"/>
    </location>
</feature>
<evidence type="ECO:0000256" key="4">
    <source>
        <dbReference type="ARBA" id="ARBA00022968"/>
    </source>
</evidence>
<reference evidence="9 10" key="1">
    <citation type="submission" date="2023-12" db="EMBL/GenBank/DDBJ databases">
        <title>A high-quality genome assembly for Dillenia turbinata (Dilleniales).</title>
        <authorList>
            <person name="Chanderbali A."/>
        </authorList>
    </citation>
    <scope>NUCLEOTIDE SEQUENCE [LARGE SCALE GENOMIC DNA]</scope>
    <source>
        <strain evidence="9">LSX21</strain>
        <tissue evidence="9">Leaf</tissue>
    </source>
</reference>
<dbReference type="GO" id="GO:0009969">
    <property type="term" value="P:xyloglucan biosynthetic process"/>
    <property type="evidence" value="ECO:0007669"/>
    <property type="project" value="TreeGrafter"/>
</dbReference>
<keyword evidence="4" id="KW-0735">Signal-anchor</keyword>
<feature type="domain" description="Exostosin GT47" evidence="8">
    <location>
        <begin position="76"/>
        <end position="405"/>
    </location>
</feature>
<comment type="subcellular location">
    <subcellularLocation>
        <location evidence="1">Golgi apparatus membrane</location>
        <topology evidence="1">Single-pass type II membrane protein</topology>
    </subcellularLocation>
</comment>
<feature type="compositionally biased region" description="Basic and acidic residues" evidence="6">
    <location>
        <begin position="1"/>
        <end position="20"/>
    </location>
</feature>
<dbReference type="Pfam" id="PF03016">
    <property type="entry name" value="Exostosin_GT47"/>
    <property type="match status" value="1"/>
</dbReference>
<dbReference type="PANTHER" id="PTHR11062:SF214">
    <property type="entry name" value="XYLOGLUCAN GALACTOSYLTRANSFERASE XLT2"/>
    <property type="match status" value="1"/>
</dbReference>
<name>A0AAN8ZAF0_9MAGN</name>
<keyword evidence="7" id="KW-1133">Transmembrane helix</keyword>
<evidence type="ECO:0000313" key="9">
    <source>
        <dbReference type="EMBL" id="KAK6926343.1"/>
    </source>
</evidence>
<dbReference type="AlphaFoldDB" id="A0AAN8ZAF0"/>
<evidence type="ECO:0000256" key="5">
    <source>
        <dbReference type="ARBA" id="ARBA00023034"/>
    </source>
</evidence>
<evidence type="ECO:0000256" key="6">
    <source>
        <dbReference type="SAM" id="MobiDB-lite"/>
    </source>
</evidence>
<proteinExistence type="inferred from homology"/>
<keyword evidence="7" id="KW-0812">Transmembrane</keyword>
<organism evidence="9 10">
    <name type="scientific">Dillenia turbinata</name>
    <dbReference type="NCBI Taxonomy" id="194707"/>
    <lineage>
        <taxon>Eukaryota</taxon>
        <taxon>Viridiplantae</taxon>
        <taxon>Streptophyta</taxon>
        <taxon>Embryophyta</taxon>
        <taxon>Tracheophyta</taxon>
        <taxon>Spermatophyta</taxon>
        <taxon>Magnoliopsida</taxon>
        <taxon>eudicotyledons</taxon>
        <taxon>Gunneridae</taxon>
        <taxon>Pentapetalae</taxon>
        <taxon>Dilleniales</taxon>
        <taxon>Dilleniaceae</taxon>
        <taxon>Dillenia</taxon>
    </lineage>
</organism>